<dbReference type="InterPro" id="IPR006501">
    <property type="entry name" value="Pectinesterase_inhib_dom"/>
</dbReference>
<evidence type="ECO:0000259" key="3">
    <source>
        <dbReference type="SMART" id="SM00856"/>
    </source>
</evidence>
<evidence type="ECO:0000313" key="4">
    <source>
        <dbReference type="EMBL" id="KJB45628.1"/>
    </source>
</evidence>
<dbReference type="CDD" id="cd15797">
    <property type="entry name" value="PMEI"/>
    <property type="match status" value="1"/>
</dbReference>
<accession>A0A0D2R2V0</accession>
<dbReference type="PANTHER" id="PTHR31080:SF134">
    <property type="entry name" value="CELL WALL _ VACUOLAR INHIBITOR OF FRUCTOSIDASE 2-LIKE"/>
    <property type="match status" value="1"/>
</dbReference>
<dbReference type="InterPro" id="IPR051955">
    <property type="entry name" value="PME_Inhibitor"/>
</dbReference>
<dbReference type="Gramene" id="KJB45628">
    <property type="protein sequence ID" value="KJB45628"/>
    <property type="gene ID" value="B456_007G317000"/>
</dbReference>
<name>A0A0D2R2V0_GOSRA</name>
<dbReference type="InterPro" id="IPR034086">
    <property type="entry name" value="PMEI_plant"/>
</dbReference>
<dbReference type="OrthoDB" id="764172at2759"/>
<dbReference type="SUPFAM" id="SSF101148">
    <property type="entry name" value="Plant invertase/pectin methylesterase inhibitor"/>
    <property type="match status" value="1"/>
</dbReference>
<feature type="domain" description="Pectinesterase inhibitor" evidence="3">
    <location>
        <begin position="35"/>
        <end position="175"/>
    </location>
</feature>
<dbReference type="Pfam" id="PF04043">
    <property type="entry name" value="PMEI"/>
    <property type="match status" value="1"/>
</dbReference>
<dbReference type="KEGG" id="gra:105801290"/>
<dbReference type="NCBIfam" id="TIGR01614">
    <property type="entry name" value="PME_inhib"/>
    <property type="match status" value="1"/>
</dbReference>
<keyword evidence="1" id="KW-0732">Signal</keyword>
<gene>
    <name evidence="4" type="ORF">B456_007G317000</name>
</gene>
<comment type="similarity">
    <text evidence="2">Belongs to the PMEI family.</text>
</comment>
<proteinExistence type="inferred from homology"/>
<dbReference type="Proteomes" id="UP000032304">
    <property type="component" value="Chromosome 7"/>
</dbReference>
<dbReference type="Gene3D" id="1.20.140.40">
    <property type="entry name" value="Invertase/pectin methylesterase inhibitor family protein"/>
    <property type="match status" value="1"/>
</dbReference>
<dbReference type="PANTHER" id="PTHR31080">
    <property type="entry name" value="PECTINESTERASE INHIBITOR-LIKE"/>
    <property type="match status" value="1"/>
</dbReference>
<dbReference type="SMART" id="SM00856">
    <property type="entry name" value="PMEI"/>
    <property type="match status" value="1"/>
</dbReference>
<sequence length="180" mass="19944">MASQNSNISPKTLVIITLISLGFNNYFLPIHAEETGKALIESTCKKTQYPEECISALESDPGSFTANLTGLTRIAVEKSASKLVETLHIVDMLVQNATSDYPTWGSLVLCRYSYNTSVPQIQEGLQAFDQLKFEKSYKSVEAVKKAVIDCDHQGVKSLTQVNTALLRLIEDTIMILHLLF</sequence>
<dbReference type="OMA" id="CFTANLT"/>
<dbReference type="EMBL" id="CM001746">
    <property type="protein sequence ID" value="KJB45628.1"/>
    <property type="molecule type" value="Genomic_DNA"/>
</dbReference>
<dbReference type="InterPro" id="IPR035513">
    <property type="entry name" value="Invertase/methylesterase_inhib"/>
</dbReference>
<evidence type="ECO:0000256" key="2">
    <source>
        <dbReference type="ARBA" id="ARBA00038471"/>
    </source>
</evidence>
<evidence type="ECO:0000313" key="5">
    <source>
        <dbReference type="Proteomes" id="UP000032304"/>
    </source>
</evidence>
<reference evidence="4 5" key="1">
    <citation type="journal article" date="2012" name="Nature">
        <title>Repeated polyploidization of Gossypium genomes and the evolution of spinnable cotton fibres.</title>
        <authorList>
            <person name="Paterson A.H."/>
            <person name="Wendel J.F."/>
            <person name="Gundlach H."/>
            <person name="Guo H."/>
            <person name="Jenkins J."/>
            <person name="Jin D."/>
            <person name="Llewellyn D."/>
            <person name="Showmaker K.C."/>
            <person name="Shu S."/>
            <person name="Udall J."/>
            <person name="Yoo M.J."/>
            <person name="Byers R."/>
            <person name="Chen W."/>
            <person name="Doron-Faigenboim A."/>
            <person name="Duke M.V."/>
            <person name="Gong L."/>
            <person name="Grimwood J."/>
            <person name="Grover C."/>
            <person name="Grupp K."/>
            <person name="Hu G."/>
            <person name="Lee T.H."/>
            <person name="Li J."/>
            <person name="Lin L."/>
            <person name="Liu T."/>
            <person name="Marler B.S."/>
            <person name="Page J.T."/>
            <person name="Roberts A.W."/>
            <person name="Romanel E."/>
            <person name="Sanders W.S."/>
            <person name="Szadkowski E."/>
            <person name="Tan X."/>
            <person name="Tang H."/>
            <person name="Xu C."/>
            <person name="Wang J."/>
            <person name="Wang Z."/>
            <person name="Zhang D."/>
            <person name="Zhang L."/>
            <person name="Ashrafi H."/>
            <person name="Bedon F."/>
            <person name="Bowers J.E."/>
            <person name="Brubaker C.L."/>
            <person name="Chee P.W."/>
            <person name="Das S."/>
            <person name="Gingle A.R."/>
            <person name="Haigler C.H."/>
            <person name="Harker D."/>
            <person name="Hoffmann L.V."/>
            <person name="Hovav R."/>
            <person name="Jones D.C."/>
            <person name="Lemke C."/>
            <person name="Mansoor S."/>
            <person name="ur Rahman M."/>
            <person name="Rainville L.N."/>
            <person name="Rambani A."/>
            <person name="Reddy U.K."/>
            <person name="Rong J.K."/>
            <person name="Saranga Y."/>
            <person name="Scheffler B.E."/>
            <person name="Scheffler J.A."/>
            <person name="Stelly D.M."/>
            <person name="Triplett B.A."/>
            <person name="Van Deynze A."/>
            <person name="Vaslin M.F."/>
            <person name="Waghmare V.N."/>
            <person name="Walford S.A."/>
            <person name="Wright R.J."/>
            <person name="Zaki E.A."/>
            <person name="Zhang T."/>
            <person name="Dennis E.S."/>
            <person name="Mayer K.F."/>
            <person name="Peterson D.G."/>
            <person name="Rokhsar D.S."/>
            <person name="Wang X."/>
            <person name="Schmutz J."/>
        </authorList>
    </citation>
    <scope>NUCLEOTIDE SEQUENCE [LARGE SCALE GENOMIC DNA]</scope>
</reference>
<dbReference type="AlphaFoldDB" id="A0A0D2R2V0"/>
<organism evidence="4 5">
    <name type="scientific">Gossypium raimondii</name>
    <name type="common">Peruvian cotton</name>
    <name type="synonym">Gossypium klotzschianum subsp. raimondii</name>
    <dbReference type="NCBI Taxonomy" id="29730"/>
    <lineage>
        <taxon>Eukaryota</taxon>
        <taxon>Viridiplantae</taxon>
        <taxon>Streptophyta</taxon>
        <taxon>Embryophyta</taxon>
        <taxon>Tracheophyta</taxon>
        <taxon>Spermatophyta</taxon>
        <taxon>Magnoliopsida</taxon>
        <taxon>eudicotyledons</taxon>
        <taxon>Gunneridae</taxon>
        <taxon>Pentapetalae</taxon>
        <taxon>rosids</taxon>
        <taxon>malvids</taxon>
        <taxon>Malvales</taxon>
        <taxon>Malvaceae</taxon>
        <taxon>Malvoideae</taxon>
        <taxon>Gossypium</taxon>
    </lineage>
</organism>
<dbReference type="GO" id="GO:0046910">
    <property type="term" value="F:pectinesterase inhibitor activity"/>
    <property type="evidence" value="ECO:0007669"/>
    <property type="project" value="InterPro"/>
</dbReference>
<protein>
    <recommendedName>
        <fullName evidence="3">Pectinesterase inhibitor domain-containing protein</fullName>
    </recommendedName>
</protein>
<evidence type="ECO:0000256" key="1">
    <source>
        <dbReference type="ARBA" id="ARBA00022729"/>
    </source>
</evidence>
<keyword evidence="5" id="KW-1185">Reference proteome</keyword>